<dbReference type="SUPFAM" id="SSF55073">
    <property type="entry name" value="Nucleotide cyclase"/>
    <property type="match status" value="1"/>
</dbReference>
<evidence type="ECO:0000256" key="4">
    <source>
        <dbReference type="ARBA" id="ARBA00022741"/>
    </source>
</evidence>
<keyword evidence="2" id="KW-0597">Phosphoprotein</keyword>
<keyword evidence="4" id="KW-0547">Nucleotide-binding</keyword>
<evidence type="ECO:0000256" key="7">
    <source>
        <dbReference type="ARBA" id="ARBA00023012"/>
    </source>
</evidence>
<feature type="domain" description="GGDEF" evidence="9">
    <location>
        <begin position="616"/>
        <end position="741"/>
    </location>
</feature>
<dbReference type="InterPro" id="IPR029787">
    <property type="entry name" value="Nucleotide_cyclase"/>
</dbReference>
<dbReference type="Proteomes" id="UP000737113">
    <property type="component" value="Unassembled WGS sequence"/>
</dbReference>
<dbReference type="GO" id="GO:0005524">
    <property type="term" value="F:ATP binding"/>
    <property type="evidence" value="ECO:0007669"/>
    <property type="project" value="UniProtKB-KW"/>
</dbReference>
<evidence type="ECO:0000256" key="8">
    <source>
        <dbReference type="SAM" id="Phobius"/>
    </source>
</evidence>
<evidence type="ECO:0000313" key="11">
    <source>
        <dbReference type="Proteomes" id="UP000737113"/>
    </source>
</evidence>
<dbReference type="Gene3D" id="3.30.70.270">
    <property type="match status" value="1"/>
</dbReference>
<keyword evidence="3" id="KW-0808">Transferase</keyword>
<dbReference type="InterPro" id="IPR029151">
    <property type="entry name" value="Sensor-like_sf"/>
</dbReference>
<dbReference type="GO" id="GO:0000160">
    <property type="term" value="P:phosphorelay signal transduction system"/>
    <property type="evidence" value="ECO:0007669"/>
    <property type="project" value="UniProtKB-KW"/>
</dbReference>
<keyword evidence="7" id="KW-0902">Two-component regulatory system</keyword>
<dbReference type="AlphaFoldDB" id="A0A972FVQ5"/>
<protein>
    <submittedName>
        <fullName evidence="10">Diguanylate cyclase</fullName>
    </submittedName>
</protein>
<keyword evidence="8" id="KW-1133">Transmembrane helix</keyword>
<proteinExistence type="predicted"/>
<feature type="transmembrane region" description="Helical" evidence="8">
    <location>
        <begin position="28"/>
        <end position="50"/>
    </location>
</feature>
<sequence>MLNRNSDLHSLKPLLIAAQGIHWSHQRLLAVASQLSMLIIAMIILTNLAITLGERRLQEEWATQRYSELQTVGTLIADKVAFQQFRTQMFAKSEALQQYLQQGDEANQNKLLGTWEPLVQNIPELLGIALFDPQGNYRFSTGPIFSTESLPPSLLGGARNMGGNEIYTSPLEFTPIAGLLEPYMYQLAWLENPDQSIKGYLVTYISMLQMLEAIKPAFSSNKSPMIMLDTQGVLYAGAEQLDPMPRLPETLGASLKQSYPSLWRNMSMSNFGQFHGEDATFVYLKVELTTQYETKREYFLLSYIRNSDIATRFAQWQNLLLMASVALTLLAAAAILLTHMYRLEQRSRQYSIALANKLFSSDIGYLIVNDNARVISANAKAASATLLPLDELTDRSIQRTLHLDDATYAMLLEQVYSTGEWRGQINLEAIGGAILRTVIRPAPNSNKRAPHLLITLEDISELSSCQKEAFLSRLLCNNAVAAALTDASGKLIMTNDVFDTQMQLNGELDHNLATLLDNDLSNQWPRITQQITMQGKWQGQILCSANHRHSACLQATLQGHMDSDGEVQYIVCTLEQATQRNRIKEAGELIPHRSTIFLNLEDLERYFRSLPPQSRNQSSLLLVDINPEGMLSHMSDIGQLETRQQEVEMRLLLELPSSYQMSHYQLGKLVLILPDTDATQAHKFASEILDTLNENGLGEGICIGIAGYQPEQSLEAYLSNAEVALKRAKQTGNQNICQAFTRQKPQA</sequence>
<dbReference type="GO" id="GO:0016020">
    <property type="term" value="C:membrane"/>
    <property type="evidence" value="ECO:0007669"/>
    <property type="project" value="UniProtKB-SubCell"/>
</dbReference>
<evidence type="ECO:0000313" key="10">
    <source>
        <dbReference type="EMBL" id="NMH66492.1"/>
    </source>
</evidence>
<gene>
    <name evidence="10" type="ORF">HC757_15135</name>
</gene>
<dbReference type="GO" id="GO:0016301">
    <property type="term" value="F:kinase activity"/>
    <property type="evidence" value="ECO:0007669"/>
    <property type="project" value="UniProtKB-KW"/>
</dbReference>
<dbReference type="InterPro" id="IPR035965">
    <property type="entry name" value="PAS-like_dom_sf"/>
</dbReference>
<dbReference type="RefSeq" id="WP_169565213.1">
    <property type="nucleotide sequence ID" value="NZ_JAAXYH010000012.1"/>
</dbReference>
<evidence type="ECO:0000256" key="3">
    <source>
        <dbReference type="ARBA" id="ARBA00022679"/>
    </source>
</evidence>
<dbReference type="SUPFAM" id="SSF103190">
    <property type="entry name" value="Sensory domain-like"/>
    <property type="match status" value="2"/>
</dbReference>
<evidence type="ECO:0000256" key="6">
    <source>
        <dbReference type="ARBA" id="ARBA00022840"/>
    </source>
</evidence>
<evidence type="ECO:0000259" key="9">
    <source>
        <dbReference type="PROSITE" id="PS50887"/>
    </source>
</evidence>
<name>A0A972FVQ5_9GAMM</name>
<evidence type="ECO:0000256" key="5">
    <source>
        <dbReference type="ARBA" id="ARBA00022777"/>
    </source>
</evidence>
<comment type="subcellular location">
    <subcellularLocation>
        <location evidence="1">Membrane</location>
    </subcellularLocation>
</comment>
<keyword evidence="6" id="KW-0067">ATP-binding</keyword>
<dbReference type="InterPro" id="IPR043128">
    <property type="entry name" value="Rev_trsase/Diguanyl_cyclase"/>
</dbReference>
<keyword evidence="8" id="KW-0472">Membrane</keyword>
<dbReference type="Gene3D" id="3.30.450.20">
    <property type="entry name" value="PAS domain"/>
    <property type="match status" value="1"/>
</dbReference>
<keyword evidence="8" id="KW-0812">Transmembrane</keyword>
<accession>A0A972FVQ5</accession>
<organism evidence="10 11">
    <name type="scientific">Shewanella salipaludis</name>
    <dbReference type="NCBI Taxonomy" id="2723052"/>
    <lineage>
        <taxon>Bacteria</taxon>
        <taxon>Pseudomonadati</taxon>
        <taxon>Pseudomonadota</taxon>
        <taxon>Gammaproteobacteria</taxon>
        <taxon>Alteromonadales</taxon>
        <taxon>Shewanellaceae</taxon>
        <taxon>Shewanella</taxon>
    </lineage>
</organism>
<dbReference type="PROSITE" id="PS50887">
    <property type="entry name" value="GGDEF"/>
    <property type="match status" value="1"/>
</dbReference>
<dbReference type="SUPFAM" id="SSF55785">
    <property type="entry name" value="PYP-like sensor domain (PAS domain)"/>
    <property type="match status" value="1"/>
</dbReference>
<comment type="caution">
    <text evidence="10">The sequence shown here is derived from an EMBL/GenBank/DDBJ whole genome shotgun (WGS) entry which is preliminary data.</text>
</comment>
<reference evidence="10" key="1">
    <citation type="submission" date="2020-04" db="EMBL/GenBank/DDBJ databases">
        <title>Description of Shewanella salipaludis sp. nov., isolated from a salt marsh.</title>
        <authorList>
            <person name="Park S."/>
            <person name="Yoon J.-H."/>
        </authorList>
    </citation>
    <scope>NUCLEOTIDE SEQUENCE</scope>
    <source>
        <strain evidence="10">SHSM-M6</strain>
    </source>
</reference>
<evidence type="ECO:0000256" key="1">
    <source>
        <dbReference type="ARBA" id="ARBA00004370"/>
    </source>
</evidence>
<keyword evidence="5" id="KW-0418">Kinase</keyword>
<dbReference type="InterPro" id="IPR000160">
    <property type="entry name" value="GGDEF_dom"/>
</dbReference>
<keyword evidence="11" id="KW-1185">Reference proteome</keyword>
<evidence type="ECO:0000256" key="2">
    <source>
        <dbReference type="ARBA" id="ARBA00022553"/>
    </source>
</evidence>
<feature type="transmembrane region" description="Helical" evidence="8">
    <location>
        <begin position="319"/>
        <end position="341"/>
    </location>
</feature>
<dbReference type="EMBL" id="JAAXYH010000012">
    <property type="protein sequence ID" value="NMH66492.1"/>
    <property type="molecule type" value="Genomic_DNA"/>
</dbReference>